<feature type="domain" description="Novel STAND NTPase 1" evidence="2">
    <location>
        <begin position="103"/>
        <end position="248"/>
    </location>
</feature>
<evidence type="ECO:0000259" key="2">
    <source>
        <dbReference type="Pfam" id="PF20703"/>
    </source>
</evidence>
<dbReference type="SUPFAM" id="SSF52540">
    <property type="entry name" value="P-loop containing nucleoside triphosphate hydrolases"/>
    <property type="match status" value="1"/>
</dbReference>
<dbReference type="Proteomes" id="UP000076532">
    <property type="component" value="Unassembled WGS sequence"/>
</dbReference>
<dbReference type="SUPFAM" id="SSF48452">
    <property type="entry name" value="TPR-like"/>
    <property type="match status" value="1"/>
</dbReference>
<dbReference type="Pfam" id="PF20703">
    <property type="entry name" value="nSTAND1"/>
    <property type="match status" value="1"/>
</dbReference>
<dbReference type="OrthoDB" id="1534087at2759"/>
<accession>A0A166DTV2</accession>
<dbReference type="AlphaFoldDB" id="A0A166DTV2"/>
<feature type="compositionally biased region" description="Basic and acidic residues" evidence="1">
    <location>
        <begin position="20"/>
        <end position="30"/>
    </location>
</feature>
<protein>
    <recommendedName>
        <fullName evidence="2">Novel STAND NTPase 1 domain-containing protein</fullName>
    </recommendedName>
</protein>
<dbReference type="PANTHER" id="PTHR47691">
    <property type="entry name" value="REGULATOR-RELATED"/>
    <property type="match status" value="1"/>
</dbReference>
<keyword evidence="4" id="KW-1185">Reference proteome</keyword>
<dbReference type="STRING" id="436010.A0A166DTV2"/>
<evidence type="ECO:0000313" key="3">
    <source>
        <dbReference type="EMBL" id="KZP15062.1"/>
    </source>
</evidence>
<dbReference type="InterPro" id="IPR027417">
    <property type="entry name" value="P-loop_NTPase"/>
</dbReference>
<gene>
    <name evidence="3" type="ORF">FIBSPDRAFT_1048426</name>
</gene>
<reference evidence="3 4" key="1">
    <citation type="journal article" date="2016" name="Mol. Biol. Evol.">
        <title>Comparative Genomics of Early-Diverging Mushroom-Forming Fungi Provides Insights into the Origins of Lignocellulose Decay Capabilities.</title>
        <authorList>
            <person name="Nagy L.G."/>
            <person name="Riley R."/>
            <person name="Tritt A."/>
            <person name="Adam C."/>
            <person name="Daum C."/>
            <person name="Floudas D."/>
            <person name="Sun H."/>
            <person name="Yadav J.S."/>
            <person name="Pangilinan J."/>
            <person name="Larsson K.H."/>
            <person name="Matsuura K."/>
            <person name="Barry K."/>
            <person name="Labutti K."/>
            <person name="Kuo R."/>
            <person name="Ohm R.A."/>
            <person name="Bhattacharya S.S."/>
            <person name="Shirouzu T."/>
            <person name="Yoshinaga Y."/>
            <person name="Martin F.M."/>
            <person name="Grigoriev I.V."/>
            <person name="Hibbett D.S."/>
        </authorList>
    </citation>
    <scope>NUCLEOTIDE SEQUENCE [LARGE SCALE GENOMIC DNA]</scope>
    <source>
        <strain evidence="3 4">CBS 109695</strain>
    </source>
</reference>
<feature type="compositionally biased region" description="Low complexity" evidence="1">
    <location>
        <begin position="46"/>
        <end position="63"/>
    </location>
</feature>
<dbReference type="EMBL" id="KV417609">
    <property type="protein sequence ID" value="KZP15062.1"/>
    <property type="molecule type" value="Genomic_DNA"/>
</dbReference>
<dbReference type="Gene3D" id="1.25.40.10">
    <property type="entry name" value="Tetratricopeptide repeat domain"/>
    <property type="match status" value="1"/>
</dbReference>
<sequence length="802" mass="89126">MLSRNKKRRTRPRTTSPEVDQPRHVKPRLEEDSDGNWQHHIDDHTSTAPHPASTSTFTTIGTSGPVTNVNGQLFNGGYHIHRVAESSHSLPTNPPPSQPLPPEIFYGRDELILRLAKIIASNPQPRIAILGAGGMGKTSTALYLLHHDLASARYGHRRYLVTCDAVTSAESLALRILQILKATPNKRENPLTSLHCALKSSPPTLLLLDNFESLWDADGADLNRSGIRDLLQKIAGIPAAALIVTMRASVPPPGIIWTFSETLPPLSLSFARDVFLAINPTSLSDGAASGGKVLNSLLQELDCVPLAITLLAQVSLGLPLAFVLRQWRDKKTSMLRVVGSTLDRLESVDASISMSIAALDVTRNPEAIQLLGMICLLPDGLFRWQDKLDFIEKRYSTAISEVHLLRKFALIYIADDKLDVLSPIRHFVLNYYPSNTEHTQCMYDMFWDIIDTHASVDFGRDFNSAVEVLRPEMGNIASLIDRAAHFNPSPKVLDISIILSWHLRRTYPSTDLLHKVAHLVPTSQPQQKAQYWRIMGEILRVQSKHTQATVILTQARSQLLDLGDHGGAAWCLCRLGEILRDQLLNIGDRHGATEQSLRNILRTENQCTEATVAFTQTRDQLLQLGDHCGAAQCLHTLGDMFRVQRKYGEATAALTEARDKLLDFGDRRVAARCLQTLGDTFRMQEKYTEATVALTKARDELLDVGDHTSAAWCSWSLGESNHMLGKDAAATTMVAEAQEHFLAARERYGEARCRFSMGEIHLMNNSHAEAQILYTQARNIFLEIDHSHDAGQCSERIALCAH</sequence>
<dbReference type="InterPro" id="IPR011990">
    <property type="entry name" value="TPR-like_helical_dom_sf"/>
</dbReference>
<dbReference type="PANTHER" id="PTHR47691:SF3">
    <property type="entry name" value="HTH-TYPE TRANSCRIPTIONAL REGULATOR RV0890C-RELATED"/>
    <property type="match status" value="1"/>
</dbReference>
<proteinExistence type="predicted"/>
<organism evidence="3 4">
    <name type="scientific">Athelia psychrophila</name>
    <dbReference type="NCBI Taxonomy" id="1759441"/>
    <lineage>
        <taxon>Eukaryota</taxon>
        <taxon>Fungi</taxon>
        <taxon>Dikarya</taxon>
        <taxon>Basidiomycota</taxon>
        <taxon>Agaricomycotina</taxon>
        <taxon>Agaricomycetes</taxon>
        <taxon>Agaricomycetidae</taxon>
        <taxon>Atheliales</taxon>
        <taxon>Atheliaceae</taxon>
        <taxon>Athelia</taxon>
    </lineage>
</organism>
<dbReference type="Gene3D" id="3.40.50.300">
    <property type="entry name" value="P-loop containing nucleotide triphosphate hydrolases"/>
    <property type="match status" value="1"/>
</dbReference>
<evidence type="ECO:0000256" key="1">
    <source>
        <dbReference type="SAM" id="MobiDB-lite"/>
    </source>
</evidence>
<name>A0A166DTV2_9AGAM</name>
<feature type="region of interest" description="Disordered" evidence="1">
    <location>
        <begin position="1"/>
        <end position="63"/>
    </location>
</feature>
<evidence type="ECO:0000313" key="4">
    <source>
        <dbReference type="Proteomes" id="UP000076532"/>
    </source>
</evidence>
<dbReference type="InterPro" id="IPR049052">
    <property type="entry name" value="nSTAND1"/>
</dbReference>
<feature type="compositionally biased region" description="Basic residues" evidence="1">
    <location>
        <begin position="1"/>
        <end position="12"/>
    </location>
</feature>